<dbReference type="Proteomes" id="UP001197378">
    <property type="component" value="Unassembled WGS sequence"/>
</dbReference>
<organism evidence="8 9">
    <name type="scientific">Igneacidithiobacillus copahuensis</name>
    <dbReference type="NCBI Taxonomy" id="2724909"/>
    <lineage>
        <taxon>Bacteria</taxon>
        <taxon>Pseudomonadati</taxon>
        <taxon>Pseudomonadota</taxon>
        <taxon>Acidithiobacillia</taxon>
        <taxon>Acidithiobacillales</taxon>
        <taxon>Acidithiobacillaceae</taxon>
        <taxon>Igneacidithiobacillus</taxon>
    </lineage>
</organism>
<evidence type="ECO:0000256" key="4">
    <source>
        <dbReference type="ARBA" id="ARBA00022989"/>
    </source>
</evidence>
<keyword evidence="9" id="KW-1185">Reference proteome</keyword>
<keyword evidence="2 6" id="KW-0812">Transmembrane</keyword>
<dbReference type="EMBL" id="JAAXYO010000180">
    <property type="protein sequence ID" value="MBU2789035.1"/>
    <property type="molecule type" value="Genomic_DNA"/>
</dbReference>
<keyword evidence="5 6" id="KW-0472">Membrane</keyword>
<dbReference type="PANTHER" id="PTHR31566">
    <property type="entry name" value="CYTOCHROME C BIOGENESIS PROTEIN CCS1, CHLOROPLASTIC"/>
    <property type="match status" value="1"/>
</dbReference>
<dbReference type="PANTHER" id="PTHR31566:SF0">
    <property type="entry name" value="CYTOCHROME C BIOGENESIS PROTEIN CCS1, CHLOROPLASTIC"/>
    <property type="match status" value="1"/>
</dbReference>
<dbReference type="GO" id="GO:0016020">
    <property type="term" value="C:membrane"/>
    <property type="evidence" value="ECO:0007669"/>
    <property type="project" value="UniProtKB-SubCell"/>
</dbReference>
<evidence type="ECO:0000256" key="6">
    <source>
        <dbReference type="SAM" id="Phobius"/>
    </source>
</evidence>
<comment type="subcellular location">
    <subcellularLocation>
        <location evidence="1">Membrane</location>
        <topology evidence="1">Multi-pass membrane protein</topology>
    </subcellularLocation>
</comment>
<dbReference type="GO" id="GO:0017004">
    <property type="term" value="P:cytochrome complex assembly"/>
    <property type="evidence" value="ECO:0007669"/>
    <property type="project" value="UniProtKB-KW"/>
</dbReference>
<reference evidence="8" key="1">
    <citation type="journal article" date="2021" name="ISME J.">
        <title>Genomic evolution of the class Acidithiobacillia: deep-branching Proteobacteria living in extreme acidic conditions.</title>
        <authorList>
            <person name="Moya-Beltran A."/>
            <person name="Beard S."/>
            <person name="Rojas-Villalobos C."/>
            <person name="Issotta F."/>
            <person name="Gallardo Y."/>
            <person name="Ulloa R."/>
            <person name="Giaveno A."/>
            <person name="Degli Esposti M."/>
            <person name="Johnson D.B."/>
            <person name="Quatrini R."/>
        </authorList>
    </citation>
    <scope>NUCLEOTIDE SEQUENCE</scope>
    <source>
        <strain evidence="8">VAN18-1</strain>
    </source>
</reference>
<dbReference type="InterPro" id="IPR023494">
    <property type="entry name" value="Cyt_c_bgen_Ccs1/CcsB/ResB"/>
</dbReference>
<comment type="caution">
    <text evidence="8">The sequence shown here is derived from an EMBL/GenBank/DDBJ whole genome shotgun (WGS) entry which is preliminary data.</text>
</comment>
<dbReference type="AlphaFoldDB" id="A0AAE3CL11"/>
<feature type="transmembrane region" description="Helical" evidence="6">
    <location>
        <begin position="176"/>
        <end position="197"/>
    </location>
</feature>
<keyword evidence="4 6" id="KW-1133">Transmembrane helix</keyword>
<sequence>MAIEHSPSLPEPLARRHWSASARLIWQALVSMRLAVHLLLFVAIASIIGTILAQQVSYHQYVAQFGPFWYRVFSDLDLYDVYRCGWYIGLVAFLVLSTASCITRNTPSMLRDMALPKRLSSQKFLASRAEQAEISVASGSGSLAQWGGILRERGYRTHTLAGPNGQRIILAQKGRFYRLGYIFTHFAIIMFCAGALYNANLPLKIREWFGAISPLSNFALPLATIPQKDWLPANDSAFRGIISIPVGQSVNAMFELIGDGFLVQRLPFTVHLDHFTITHYRNGIAKSFISRISLYNAHGKLLHTGIAYPNHPLTYDGVSIYQTSYNDSRSVLQFQSHSLLDPELPANTFGVRVGQKLRAGSGNYELAVEKLKINNTIPRKDLGLAERPGHSMINVGPIVRYQVTDRKTGESWIYKSYLRPLERHGEHFLLLAYHQQGNGIEHYLAIPEGAQGGIGLFVHYLGALENAAAQGANASSTVFRQTLRQVAEAQNVQLTPQERSNFLRASLIALRGLHDYPLPFLVTLHHLHLQWSAGLEMTKYPGMQIVYGACFLLVGGIFILFYVPRKRLWIRLTAAHQLRVSGDSSRNPEDFHQEFLEITEELQS</sequence>
<dbReference type="RefSeq" id="WP_215870988.1">
    <property type="nucleotide sequence ID" value="NZ_JAAXYO010000180.1"/>
</dbReference>
<name>A0AAE3CL11_9PROT</name>
<dbReference type="InterPro" id="IPR007816">
    <property type="entry name" value="ResB-like_domain"/>
</dbReference>
<evidence type="ECO:0000256" key="1">
    <source>
        <dbReference type="ARBA" id="ARBA00004141"/>
    </source>
</evidence>
<feature type="transmembrane region" description="Helical" evidence="6">
    <location>
        <begin position="545"/>
        <end position="563"/>
    </location>
</feature>
<keyword evidence="3" id="KW-0201">Cytochrome c-type biogenesis</keyword>
<accession>A0AAE3CL11</accession>
<protein>
    <submittedName>
        <fullName evidence="8">Cytochrome c biogenesis protein ResB</fullName>
    </submittedName>
</protein>
<evidence type="ECO:0000256" key="3">
    <source>
        <dbReference type="ARBA" id="ARBA00022748"/>
    </source>
</evidence>
<proteinExistence type="predicted"/>
<evidence type="ECO:0000256" key="5">
    <source>
        <dbReference type="ARBA" id="ARBA00023136"/>
    </source>
</evidence>
<evidence type="ECO:0000259" key="7">
    <source>
        <dbReference type="Pfam" id="PF05140"/>
    </source>
</evidence>
<evidence type="ECO:0000256" key="2">
    <source>
        <dbReference type="ARBA" id="ARBA00022692"/>
    </source>
</evidence>
<feature type="transmembrane region" description="Helical" evidence="6">
    <location>
        <begin position="85"/>
        <end position="103"/>
    </location>
</feature>
<feature type="transmembrane region" description="Helical" evidence="6">
    <location>
        <begin position="34"/>
        <end position="53"/>
    </location>
</feature>
<evidence type="ECO:0000313" key="8">
    <source>
        <dbReference type="EMBL" id="MBU2789035.1"/>
    </source>
</evidence>
<gene>
    <name evidence="8" type="ORF">HFQ13_12615</name>
</gene>
<dbReference type="Pfam" id="PF05140">
    <property type="entry name" value="ResB"/>
    <property type="match status" value="1"/>
</dbReference>
<feature type="domain" description="ResB-like" evidence="7">
    <location>
        <begin position="32"/>
        <end position="595"/>
    </location>
</feature>
<evidence type="ECO:0000313" key="9">
    <source>
        <dbReference type="Proteomes" id="UP001197378"/>
    </source>
</evidence>